<protein>
    <submittedName>
        <fullName evidence="1">Uncharacterized protein</fullName>
    </submittedName>
</protein>
<name>A0A0A8YK80_ARUDO</name>
<reference evidence="1" key="1">
    <citation type="submission" date="2014-09" db="EMBL/GenBank/DDBJ databases">
        <authorList>
            <person name="Magalhaes I.L.F."/>
            <person name="Oliveira U."/>
            <person name="Santos F.R."/>
            <person name="Vidigal T.H.D.A."/>
            <person name="Brescovit A.D."/>
            <person name="Santos A.J."/>
        </authorList>
    </citation>
    <scope>NUCLEOTIDE SEQUENCE</scope>
    <source>
        <tissue evidence="1">Shoot tissue taken approximately 20 cm above the soil surface</tissue>
    </source>
</reference>
<sequence length="43" mass="4641">MSSSPALFCLQTKIPGTDDYHIVSCHLSNSCCTKSLISTLKPL</sequence>
<proteinExistence type="predicted"/>
<organism evidence="1">
    <name type="scientific">Arundo donax</name>
    <name type="common">Giant reed</name>
    <name type="synonym">Donax arundinaceus</name>
    <dbReference type="NCBI Taxonomy" id="35708"/>
    <lineage>
        <taxon>Eukaryota</taxon>
        <taxon>Viridiplantae</taxon>
        <taxon>Streptophyta</taxon>
        <taxon>Embryophyta</taxon>
        <taxon>Tracheophyta</taxon>
        <taxon>Spermatophyta</taxon>
        <taxon>Magnoliopsida</taxon>
        <taxon>Liliopsida</taxon>
        <taxon>Poales</taxon>
        <taxon>Poaceae</taxon>
        <taxon>PACMAD clade</taxon>
        <taxon>Arundinoideae</taxon>
        <taxon>Arundineae</taxon>
        <taxon>Arundo</taxon>
    </lineage>
</organism>
<accession>A0A0A8YK80</accession>
<evidence type="ECO:0000313" key="1">
    <source>
        <dbReference type="EMBL" id="JAD25705.1"/>
    </source>
</evidence>
<dbReference type="EMBL" id="GBRH01272190">
    <property type="protein sequence ID" value="JAD25705.1"/>
    <property type="molecule type" value="Transcribed_RNA"/>
</dbReference>
<dbReference type="AlphaFoldDB" id="A0A0A8YK80"/>
<reference evidence="1" key="2">
    <citation type="journal article" date="2015" name="Data Brief">
        <title>Shoot transcriptome of the giant reed, Arundo donax.</title>
        <authorList>
            <person name="Barrero R.A."/>
            <person name="Guerrero F.D."/>
            <person name="Moolhuijzen P."/>
            <person name="Goolsby J.A."/>
            <person name="Tidwell J."/>
            <person name="Bellgard S.E."/>
            <person name="Bellgard M.I."/>
        </authorList>
    </citation>
    <scope>NUCLEOTIDE SEQUENCE</scope>
    <source>
        <tissue evidence="1">Shoot tissue taken approximately 20 cm above the soil surface</tissue>
    </source>
</reference>